<name>A0ABR3VYI6_9PEZI</name>
<dbReference type="Proteomes" id="UP001583177">
    <property type="component" value="Unassembled WGS sequence"/>
</dbReference>
<feature type="chain" id="PRO_5047168764" description="Killer toxin Kp4 domain-containing protein" evidence="1">
    <location>
        <begin position="23"/>
        <end position="150"/>
    </location>
</feature>
<evidence type="ECO:0000313" key="2">
    <source>
        <dbReference type="EMBL" id="KAL1848523.1"/>
    </source>
</evidence>
<sequence length="150" mass="15786">MQLNNYLYICLSLLAVSPGAQAGWDGPERDDVQCSKCAQGKAVRLYEDDQMNEFCDKIVDMYSNSDWDDHIGVAGTAGSLGFEVDERDSSYGPDDREDCLATLSSVIGGCPTCSVANSAEIYSGDTKAGLLVAAGSCLCADPATCGQTCA</sequence>
<evidence type="ECO:0000256" key="1">
    <source>
        <dbReference type="SAM" id="SignalP"/>
    </source>
</evidence>
<keyword evidence="1" id="KW-0732">Signal</keyword>
<accession>A0ABR3VYI6</accession>
<evidence type="ECO:0008006" key="4">
    <source>
        <dbReference type="Google" id="ProtNLM"/>
    </source>
</evidence>
<keyword evidence="3" id="KW-1185">Reference proteome</keyword>
<proteinExistence type="predicted"/>
<dbReference type="EMBL" id="JAWRVE010000217">
    <property type="protein sequence ID" value="KAL1848523.1"/>
    <property type="molecule type" value="Genomic_DNA"/>
</dbReference>
<protein>
    <recommendedName>
        <fullName evidence="4">Killer toxin Kp4 domain-containing protein</fullName>
    </recommendedName>
</protein>
<feature type="signal peptide" evidence="1">
    <location>
        <begin position="1"/>
        <end position="22"/>
    </location>
</feature>
<reference evidence="2 3" key="1">
    <citation type="journal article" date="2024" name="IMA Fungus">
        <title>IMA Genome - F19 : A genome assembly and annotation guide to empower mycologists, including annotated draft genome sequences of Ceratocystis pirilliformis, Diaporthe australafricana, Fusarium ophioides, Paecilomyces lecythidis, and Sporothrix stenoceras.</title>
        <authorList>
            <person name="Aylward J."/>
            <person name="Wilson A.M."/>
            <person name="Visagie C.M."/>
            <person name="Spraker J."/>
            <person name="Barnes I."/>
            <person name="Buitendag C."/>
            <person name="Ceriani C."/>
            <person name="Del Mar Angel L."/>
            <person name="du Plessis D."/>
            <person name="Fuchs T."/>
            <person name="Gasser K."/>
            <person name="Kramer D."/>
            <person name="Li W."/>
            <person name="Munsamy K."/>
            <person name="Piso A."/>
            <person name="Price J.L."/>
            <person name="Sonnekus B."/>
            <person name="Thomas C."/>
            <person name="van der Nest A."/>
            <person name="van Dijk A."/>
            <person name="van Heerden A."/>
            <person name="van Vuuren N."/>
            <person name="Yilmaz N."/>
            <person name="Duong T.A."/>
            <person name="van der Merwe N.A."/>
            <person name="Wingfield M.J."/>
            <person name="Wingfield B.D."/>
        </authorList>
    </citation>
    <scope>NUCLEOTIDE SEQUENCE [LARGE SCALE GENOMIC DNA]</scope>
    <source>
        <strain evidence="2 3">CMW 18300</strain>
    </source>
</reference>
<gene>
    <name evidence="2" type="ORF">Daus18300_013576</name>
</gene>
<comment type="caution">
    <text evidence="2">The sequence shown here is derived from an EMBL/GenBank/DDBJ whole genome shotgun (WGS) entry which is preliminary data.</text>
</comment>
<organism evidence="2 3">
    <name type="scientific">Diaporthe australafricana</name>
    <dbReference type="NCBI Taxonomy" id="127596"/>
    <lineage>
        <taxon>Eukaryota</taxon>
        <taxon>Fungi</taxon>
        <taxon>Dikarya</taxon>
        <taxon>Ascomycota</taxon>
        <taxon>Pezizomycotina</taxon>
        <taxon>Sordariomycetes</taxon>
        <taxon>Sordariomycetidae</taxon>
        <taxon>Diaporthales</taxon>
        <taxon>Diaporthaceae</taxon>
        <taxon>Diaporthe</taxon>
    </lineage>
</organism>
<evidence type="ECO:0000313" key="3">
    <source>
        <dbReference type="Proteomes" id="UP001583177"/>
    </source>
</evidence>